<dbReference type="AlphaFoldDB" id="A0A9P8P606"/>
<evidence type="ECO:0000313" key="1">
    <source>
        <dbReference type="EMBL" id="KAH3666148.1"/>
    </source>
</evidence>
<keyword evidence="2" id="KW-1185">Reference proteome</keyword>
<reference evidence="1" key="2">
    <citation type="submission" date="2021-01" db="EMBL/GenBank/DDBJ databases">
        <authorList>
            <person name="Schikora-Tamarit M.A."/>
        </authorList>
    </citation>
    <scope>NUCLEOTIDE SEQUENCE</scope>
    <source>
        <strain evidence="1">CBS6075</strain>
    </source>
</reference>
<dbReference type="RefSeq" id="XP_046061352.1">
    <property type="nucleotide sequence ID" value="XM_046205404.1"/>
</dbReference>
<organism evidence="1 2">
    <name type="scientific">Ogataea philodendri</name>
    <dbReference type="NCBI Taxonomy" id="1378263"/>
    <lineage>
        <taxon>Eukaryota</taxon>
        <taxon>Fungi</taxon>
        <taxon>Dikarya</taxon>
        <taxon>Ascomycota</taxon>
        <taxon>Saccharomycotina</taxon>
        <taxon>Pichiomycetes</taxon>
        <taxon>Pichiales</taxon>
        <taxon>Pichiaceae</taxon>
        <taxon>Ogataea</taxon>
    </lineage>
</organism>
<reference evidence="1" key="1">
    <citation type="journal article" date="2021" name="Open Biol.">
        <title>Shared evolutionary footprints suggest mitochondrial oxidative damage underlies multiple complex I losses in fungi.</title>
        <authorList>
            <person name="Schikora-Tamarit M.A."/>
            <person name="Marcet-Houben M."/>
            <person name="Nosek J."/>
            <person name="Gabaldon T."/>
        </authorList>
    </citation>
    <scope>NUCLEOTIDE SEQUENCE</scope>
    <source>
        <strain evidence="1">CBS6075</strain>
    </source>
</reference>
<name>A0A9P8P606_9ASCO</name>
<accession>A0A9P8P606</accession>
<dbReference type="EMBL" id="JAEUBE010000295">
    <property type="protein sequence ID" value="KAH3666148.1"/>
    <property type="molecule type" value="Genomic_DNA"/>
</dbReference>
<evidence type="ECO:0000313" key="2">
    <source>
        <dbReference type="Proteomes" id="UP000769157"/>
    </source>
</evidence>
<dbReference type="Proteomes" id="UP000769157">
    <property type="component" value="Unassembled WGS sequence"/>
</dbReference>
<sequence length="120" mass="13401">MNVPPPVGHPTSVTRILVSGLIAYPNSEVPTGMSPYPMVFKYPFTSSTYAMSSLTVFSWRNITSFPIMMELKYLLGKLVNSHFISLSCFQFVWSSDPIQTPSAKDMFTFNSLNAFRISSA</sequence>
<proteinExistence type="predicted"/>
<comment type="caution">
    <text evidence="1">The sequence shown here is derived from an EMBL/GenBank/DDBJ whole genome shotgun (WGS) entry which is preliminary data.</text>
</comment>
<gene>
    <name evidence="1" type="ORF">OGAPHI_004337</name>
</gene>
<dbReference type="GeneID" id="70236302"/>
<protein>
    <submittedName>
        <fullName evidence="1">Uncharacterized protein</fullName>
    </submittedName>
</protein>